<dbReference type="OrthoDB" id="1653857at2"/>
<dbReference type="InterPro" id="IPR007227">
    <property type="entry name" value="Cell_shape_determining_MreD"/>
</dbReference>
<proteinExistence type="inferred from homology"/>
<evidence type="ECO:0000256" key="2">
    <source>
        <dbReference type="ARBA" id="ARBA00007776"/>
    </source>
</evidence>
<protein>
    <submittedName>
        <fullName evidence="9">Rod shape-determining protein MreD</fullName>
    </submittedName>
</protein>
<feature type="transmembrane region" description="Helical" evidence="8">
    <location>
        <begin position="100"/>
        <end position="125"/>
    </location>
</feature>
<keyword evidence="3" id="KW-1003">Cell membrane</keyword>
<evidence type="ECO:0000256" key="3">
    <source>
        <dbReference type="ARBA" id="ARBA00022475"/>
    </source>
</evidence>
<evidence type="ECO:0000313" key="10">
    <source>
        <dbReference type="EMBL" id="PLR89799.1"/>
    </source>
</evidence>
<dbReference type="GO" id="GO:0005886">
    <property type="term" value="C:plasma membrane"/>
    <property type="evidence" value="ECO:0007669"/>
    <property type="project" value="UniProtKB-SubCell"/>
</dbReference>
<dbReference type="NCBIfam" id="TIGR03426">
    <property type="entry name" value="shape_MreD"/>
    <property type="match status" value="1"/>
</dbReference>
<comment type="caution">
    <text evidence="9">The sequence shown here is derived from an EMBL/GenBank/DDBJ whole genome shotgun (WGS) entry which is preliminary data.</text>
</comment>
<feature type="transmembrane region" description="Helical" evidence="8">
    <location>
        <begin position="137"/>
        <end position="158"/>
    </location>
</feature>
<evidence type="ECO:0000256" key="8">
    <source>
        <dbReference type="SAM" id="Phobius"/>
    </source>
</evidence>
<keyword evidence="4 8" id="KW-0812">Transmembrane</keyword>
<comment type="subcellular location">
    <subcellularLocation>
        <location evidence="1">Cell membrane</location>
        <topology evidence="1">Multi-pass membrane protein</topology>
    </subcellularLocation>
</comment>
<evidence type="ECO:0000256" key="4">
    <source>
        <dbReference type="ARBA" id="ARBA00022692"/>
    </source>
</evidence>
<accession>A0A2N5GFS0</accession>
<dbReference type="Proteomes" id="UP000234951">
    <property type="component" value="Unassembled WGS sequence"/>
</dbReference>
<keyword evidence="5" id="KW-0133">Cell shape</keyword>
<evidence type="ECO:0000256" key="1">
    <source>
        <dbReference type="ARBA" id="ARBA00004651"/>
    </source>
</evidence>
<evidence type="ECO:0000313" key="9">
    <source>
        <dbReference type="EMBL" id="PLR79550.1"/>
    </source>
</evidence>
<evidence type="ECO:0000256" key="7">
    <source>
        <dbReference type="ARBA" id="ARBA00023136"/>
    </source>
</evidence>
<dbReference type="Proteomes" id="UP000235114">
    <property type="component" value="Unassembled WGS sequence"/>
</dbReference>
<dbReference type="EMBL" id="PGVD01000079">
    <property type="protein sequence ID" value="PLR89799.1"/>
    <property type="molecule type" value="Genomic_DNA"/>
</dbReference>
<reference evidence="9 11" key="1">
    <citation type="submission" date="2017-11" db="EMBL/GenBank/DDBJ databases">
        <title>Comparitive Functional Genomics of Dry Heat Resistant strains isolated from the Viking Spacecraft.</title>
        <authorList>
            <person name="Seuylemezian A."/>
            <person name="Cooper K."/>
            <person name="Vaishampayan P."/>
        </authorList>
    </citation>
    <scope>NUCLEOTIDE SEQUENCE [LARGE SCALE GENOMIC DNA]</scope>
    <source>
        <strain evidence="9 11">M4.6</strain>
    </source>
</reference>
<keyword evidence="6 8" id="KW-1133">Transmembrane helix</keyword>
<sequence length="171" mass="19874">MRRFLIPVLLMFFFVIESTFVELLPAEIFNSERILVPRFLMIALFFLTIYGSVKHGIIYALIFGGLFDIVYTEIIGIYLFLFPVMAYIVSRIMKVLHANIIIMTFVSLFGVALLELSVYGANLLINRTNIDFSMFTFLRWLPTLVLNLAFTIIAAFPLKKQFERFAEYLKD</sequence>
<evidence type="ECO:0000313" key="12">
    <source>
        <dbReference type="Proteomes" id="UP000235114"/>
    </source>
</evidence>
<evidence type="ECO:0000313" key="11">
    <source>
        <dbReference type="Proteomes" id="UP000234951"/>
    </source>
</evidence>
<dbReference type="EMBL" id="PGVA01000092">
    <property type="protein sequence ID" value="PLR79550.1"/>
    <property type="molecule type" value="Genomic_DNA"/>
</dbReference>
<keyword evidence="7 8" id="KW-0472">Membrane</keyword>
<feature type="transmembrane region" description="Helical" evidence="8">
    <location>
        <begin position="39"/>
        <end position="62"/>
    </location>
</feature>
<feature type="transmembrane region" description="Helical" evidence="8">
    <location>
        <begin position="69"/>
        <end position="88"/>
    </location>
</feature>
<comment type="similarity">
    <text evidence="2">Belongs to the MreD family.</text>
</comment>
<dbReference type="AlphaFoldDB" id="A0A2N5GFS0"/>
<reference evidence="10 12" key="2">
    <citation type="submission" date="2017-12" db="EMBL/GenBank/DDBJ databases">
        <title>Comparative Functional Genomics of Dry Heat Resistant strains isolated from the Viking Spacecraft.</title>
        <authorList>
            <person name="Seuylemezian A."/>
            <person name="Cooper K."/>
            <person name="Vaishampayan P."/>
        </authorList>
    </citation>
    <scope>NUCLEOTIDE SEQUENCE [LARGE SCALE GENOMIC DNA]</scope>
    <source>
        <strain evidence="10 12">ATCC 29669</strain>
    </source>
</reference>
<name>A0A2N5GFS0_9BACI</name>
<dbReference type="RefSeq" id="WP_101579602.1">
    <property type="nucleotide sequence ID" value="NZ_PGVA01000092.1"/>
</dbReference>
<gene>
    <name evidence="9" type="primary">mreD</name>
    <name evidence="9" type="ORF">CU635_22600</name>
    <name evidence="10" type="ORF">CVD25_20940</name>
</gene>
<evidence type="ECO:0000256" key="6">
    <source>
        <dbReference type="ARBA" id="ARBA00022989"/>
    </source>
</evidence>
<dbReference type="GO" id="GO:0008360">
    <property type="term" value="P:regulation of cell shape"/>
    <property type="evidence" value="ECO:0007669"/>
    <property type="project" value="UniProtKB-KW"/>
</dbReference>
<evidence type="ECO:0000256" key="5">
    <source>
        <dbReference type="ARBA" id="ARBA00022960"/>
    </source>
</evidence>
<organism evidence="9 11">
    <name type="scientific">Bacillus canaveralius</name>
    <dbReference type="NCBI Taxonomy" id="1403243"/>
    <lineage>
        <taxon>Bacteria</taxon>
        <taxon>Bacillati</taxon>
        <taxon>Bacillota</taxon>
        <taxon>Bacilli</taxon>
        <taxon>Bacillales</taxon>
        <taxon>Bacillaceae</taxon>
        <taxon>Bacillus</taxon>
    </lineage>
</organism>
<dbReference type="Pfam" id="PF04093">
    <property type="entry name" value="MreD"/>
    <property type="match status" value="1"/>
</dbReference>
<keyword evidence="12" id="KW-1185">Reference proteome</keyword>